<comment type="caution">
    <text evidence="7">The sequence shown here is derived from an EMBL/GenBank/DDBJ whole genome shotgun (WGS) entry which is preliminary data.</text>
</comment>
<protein>
    <submittedName>
        <fullName evidence="7">GntR family transcriptional regulator/MocR family aminotransferase</fullName>
    </submittedName>
</protein>
<keyword evidence="5" id="KW-0804">Transcription</keyword>
<dbReference type="CDD" id="cd00609">
    <property type="entry name" value="AAT_like"/>
    <property type="match status" value="1"/>
</dbReference>
<dbReference type="SUPFAM" id="SSF46785">
    <property type="entry name" value="Winged helix' DNA-binding domain"/>
    <property type="match status" value="1"/>
</dbReference>
<dbReference type="GO" id="GO:0008483">
    <property type="term" value="F:transaminase activity"/>
    <property type="evidence" value="ECO:0007669"/>
    <property type="project" value="UniProtKB-KW"/>
</dbReference>
<evidence type="ECO:0000256" key="2">
    <source>
        <dbReference type="ARBA" id="ARBA00022898"/>
    </source>
</evidence>
<keyword evidence="7" id="KW-0808">Transferase</keyword>
<keyword evidence="7" id="KW-0032">Aminotransferase</keyword>
<dbReference type="SUPFAM" id="SSF53383">
    <property type="entry name" value="PLP-dependent transferases"/>
    <property type="match status" value="1"/>
</dbReference>
<dbReference type="InterPro" id="IPR015421">
    <property type="entry name" value="PyrdxlP-dep_Trfase_major"/>
</dbReference>
<dbReference type="SMART" id="SM00345">
    <property type="entry name" value="HTH_GNTR"/>
    <property type="match status" value="1"/>
</dbReference>
<comment type="similarity">
    <text evidence="1">In the C-terminal section; belongs to the class-I pyridoxal-phosphate-dependent aminotransferase family.</text>
</comment>
<evidence type="ECO:0000256" key="1">
    <source>
        <dbReference type="ARBA" id="ARBA00005384"/>
    </source>
</evidence>
<dbReference type="PANTHER" id="PTHR46577:SF1">
    <property type="entry name" value="HTH-TYPE TRANSCRIPTIONAL REGULATORY PROTEIN GABR"/>
    <property type="match status" value="1"/>
</dbReference>
<sequence>MAQSWTTFGIDLHLDLDTAHGRRTGLEQGLRDAIRDGRLAPRTRLPSTRALAAELGLARGTVSTAYEQLIAEGYLVARRGSGTAVAVLPRQTSGGGRTPMRVDGQRRPGDPDLTAFPVAGWLRATRRALAAAPAEAYYYGDPRGRIELRSALADYLGRTRGVLASPDQIIITSGYLQALALLAQVLRERGTTAVAMEDPGVRFHQTVVARAGLRVLPLPVDESGARTDLLRDGEIGGEAGAVVVTPAHQYPTGATLHPARRHTLAQWARARGGLVIEDDYDGEFRYDRQPVGSVQGTAPDQVAYVGSASKTLGPALRLGWLVLPHHLVDAVADAKLHHDHHTETIGQLTLAEFITGHDYDRHIRASRLRYRKRRDLLLARLQPTTAVRGAAAGLHAMISLPPGGPDEAAVLARTAGSGLPVTGLAEHWHDPGADHPPGVVVGYAACSDGAYPAALDTLGRALMS</sequence>
<dbReference type="GO" id="GO:0030170">
    <property type="term" value="F:pyridoxal phosphate binding"/>
    <property type="evidence" value="ECO:0007669"/>
    <property type="project" value="InterPro"/>
</dbReference>
<evidence type="ECO:0000259" key="6">
    <source>
        <dbReference type="PROSITE" id="PS50949"/>
    </source>
</evidence>
<dbReference type="InterPro" id="IPR015424">
    <property type="entry name" value="PyrdxlP-dep_Trfase"/>
</dbReference>
<evidence type="ECO:0000313" key="7">
    <source>
        <dbReference type="EMBL" id="MBB5868196.1"/>
    </source>
</evidence>
<reference evidence="7 8" key="1">
    <citation type="submission" date="2020-08" db="EMBL/GenBank/DDBJ databases">
        <title>Sequencing the genomes of 1000 actinobacteria strains.</title>
        <authorList>
            <person name="Klenk H.-P."/>
        </authorList>
    </citation>
    <scope>NUCLEOTIDE SEQUENCE [LARGE SCALE GENOMIC DNA]</scope>
    <source>
        <strain evidence="7 8">DSM 45362</strain>
    </source>
</reference>
<accession>A0A841BLR7</accession>
<dbReference type="InterPro" id="IPR051446">
    <property type="entry name" value="HTH_trans_reg/aminotransferase"/>
</dbReference>
<proteinExistence type="inferred from homology"/>
<dbReference type="Pfam" id="PF00155">
    <property type="entry name" value="Aminotran_1_2"/>
    <property type="match status" value="1"/>
</dbReference>
<dbReference type="PROSITE" id="PS50949">
    <property type="entry name" value="HTH_GNTR"/>
    <property type="match status" value="1"/>
</dbReference>
<dbReference type="InterPro" id="IPR004839">
    <property type="entry name" value="Aminotransferase_I/II_large"/>
</dbReference>
<organism evidence="7 8">
    <name type="scientific">Allocatelliglobosispora scoriae</name>
    <dbReference type="NCBI Taxonomy" id="643052"/>
    <lineage>
        <taxon>Bacteria</taxon>
        <taxon>Bacillati</taxon>
        <taxon>Actinomycetota</taxon>
        <taxon>Actinomycetes</taxon>
        <taxon>Micromonosporales</taxon>
        <taxon>Micromonosporaceae</taxon>
        <taxon>Allocatelliglobosispora</taxon>
    </lineage>
</organism>
<dbReference type="EMBL" id="JACHMN010000002">
    <property type="protein sequence ID" value="MBB5868196.1"/>
    <property type="molecule type" value="Genomic_DNA"/>
</dbReference>
<evidence type="ECO:0000256" key="4">
    <source>
        <dbReference type="ARBA" id="ARBA00023125"/>
    </source>
</evidence>
<keyword evidence="4" id="KW-0238">DNA-binding</keyword>
<dbReference type="PRINTS" id="PR00035">
    <property type="entry name" value="HTHGNTR"/>
</dbReference>
<dbReference type="PANTHER" id="PTHR46577">
    <property type="entry name" value="HTH-TYPE TRANSCRIPTIONAL REGULATORY PROTEIN GABR"/>
    <property type="match status" value="1"/>
</dbReference>
<dbReference type="GO" id="GO:0003677">
    <property type="term" value="F:DNA binding"/>
    <property type="evidence" value="ECO:0007669"/>
    <property type="project" value="UniProtKB-KW"/>
</dbReference>
<dbReference type="Gene3D" id="1.10.10.10">
    <property type="entry name" value="Winged helix-like DNA-binding domain superfamily/Winged helix DNA-binding domain"/>
    <property type="match status" value="1"/>
</dbReference>
<feature type="domain" description="HTH gntR-type" evidence="6">
    <location>
        <begin position="20"/>
        <end position="88"/>
    </location>
</feature>
<keyword evidence="2" id="KW-0663">Pyridoxal phosphate</keyword>
<dbReference type="Proteomes" id="UP000587527">
    <property type="component" value="Unassembled WGS sequence"/>
</dbReference>
<evidence type="ECO:0000313" key="8">
    <source>
        <dbReference type="Proteomes" id="UP000587527"/>
    </source>
</evidence>
<evidence type="ECO:0000256" key="5">
    <source>
        <dbReference type="ARBA" id="ARBA00023163"/>
    </source>
</evidence>
<dbReference type="AlphaFoldDB" id="A0A841BLR7"/>
<dbReference type="Pfam" id="PF00392">
    <property type="entry name" value="GntR"/>
    <property type="match status" value="1"/>
</dbReference>
<keyword evidence="8" id="KW-1185">Reference proteome</keyword>
<evidence type="ECO:0000256" key="3">
    <source>
        <dbReference type="ARBA" id="ARBA00023015"/>
    </source>
</evidence>
<dbReference type="InterPro" id="IPR036390">
    <property type="entry name" value="WH_DNA-bd_sf"/>
</dbReference>
<name>A0A841BLR7_9ACTN</name>
<dbReference type="RefSeq" id="WP_184833947.1">
    <property type="nucleotide sequence ID" value="NZ_JACHMN010000002.1"/>
</dbReference>
<dbReference type="CDD" id="cd07377">
    <property type="entry name" value="WHTH_GntR"/>
    <property type="match status" value="1"/>
</dbReference>
<dbReference type="GO" id="GO:0003700">
    <property type="term" value="F:DNA-binding transcription factor activity"/>
    <property type="evidence" value="ECO:0007669"/>
    <property type="project" value="InterPro"/>
</dbReference>
<gene>
    <name evidence="7" type="ORF">F4553_001575</name>
</gene>
<dbReference type="Gene3D" id="3.40.640.10">
    <property type="entry name" value="Type I PLP-dependent aspartate aminotransferase-like (Major domain)"/>
    <property type="match status" value="1"/>
</dbReference>
<dbReference type="InterPro" id="IPR000524">
    <property type="entry name" value="Tscrpt_reg_HTH_GntR"/>
</dbReference>
<dbReference type="InterPro" id="IPR036388">
    <property type="entry name" value="WH-like_DNA-bd_sf"/>
</dbReference>
<keyword evidence="3" id="KW-0805">Transcription regulation</keyword>